<dbReference type="Pfam" id="PF17171">
    <property type="entry name" value="GST_C_6"/>
    <property type="match status" value="1"/>
</dbReference>
<dbReference type="InterPro" id="IPR050931">
    <property type="entry name" value="Mito_Protein_Transport_Metaxin"/>
</dbReference>
<dbReference type="SUPFAM" id="SSF52833">
    <property type="entry name" value="Thioredoxin-like"/>
    <property type="match status" value="1"/>
</dbReference>
<dbReference type="GO" id="GO:0005737">
    <property type="term" value="C:cytoplasm"/>
    <property type="evidence" value="ECO:0007669"/>
    <property type="project" value="TreeGrafter"/>
</dbReference>
<evidence type="ECO:0000259" key="1">
    <source>
        <dbReference type="Pfam" id="PF17171"/>
    </source>
</evidence>
<dbReference type="EMBL" id="JAJLJH010000002">
    <property type="protein sequence ID" value="MCK9686035.1"/>
    <property type="molecule type" value="Genomic_DNA"/>
</dbReference>
<reference evidence="3" key="1">
    <citation type="submission" date="2021-11" db="EMBL/GenBank/DDBJ databases">
        <title>BS-T2-15 a new species belonging to the Comamonadaceae family isolated from the soil of a French oak forest.</title>
        <authorList>
            <person name="Mieszkin S."/>
            <person name="Alain K."/>
        </authorList>
    </citation>
    <scope>NUCLEOTIDE SEQUENCE</scope>
    <source>
        <strain evidence="3">BS-T2-15</strain>
    </source>
</reference>
<comment type="caution">
    <text evidence="3">The sequence shown here is derived from an EMBL/GenBank/DDBJ whole genome shotgun (WGS) entry which is preliminary data.</text>
</comment>
<feature type="domain" description="Thioredoxin-like fold" evidence="2">
    <location>
        <begin position="19"/>
        <end position="114"/>
    </location>
</feature>
<dbReference type="InterPro" id="IPR026928">
    <property type="entry name" value="FAX/IsoI-like"/>
</dbReference>
<sequence length="251" mass="28931">MIVVYHFGYPEPTSPDLSPFCTKLLTWLRMSGIPYDSRTGDVDKVPTRKLPVAEIDGQLIADSSRIIAHLQQHDARALRDEHLDPREQASAAALQAMMETKMYFCTLYLRFCTDADFAKYKPILIDYGRRRVPDWQKPLVPVVAPLLLLQARRRIRFQAWAQGTGRWSLDEIHETAIDGWNALGNFLGERPYLMGDRPSSIDATGFAWVHTLTQQPMGGKIAEHVRRDPRLMGYHDRMREHYWKLDLARLA</sequence>
<dbReference type="RefSeq" id="WP_275682065.1">
    <property type="nucleotide sequence ID" value="NZ_JAJLJH010000002.1"/>
</dbReference>
<dbReference type="SFLD" id="SFLDS00019">
    <property type="entry name" value="Glutathione_Transferase_(cytos"/>
    <property type="match status" value="1"/>
</dbReference>
<accession>A0A9X1YJI8</accession>
<dbReference type="SUPFAM" id="SSF47616">
    <property type="entry name" value="GST C-terminal domain-like"/>
    <property type="match status" value="1"/>
</dbReference>
<dbReference type="InterPro" id="IPR036249">
    <property type="entry name" value="Thioredoxin-like_sf"/>
</dbReference>
<dbReference type="PANTHER" id="PTHR12289:SF41">
    <property type="entry name" value="FAILED AXON CONNECTIONS-RELATED"/>
    <property type="match status" value="1"/>
</dbReference>
<dbReference type="PANTHER" id="PTHR12289">
    <property type="entry name" value="METAXIN RELATED"/>
    <property type="match status" value="1"/>
</dbReference>
<dbReference type="Proteomes" id="UP001139353">
    <property type="component" value="Unassembled WGS sequence"/>
</dbReference>
<dbReference type="AlphaFoldDB" id="A0A9X1YJI8"/>
<evidence type="ECO:0000313" key="4">
    <source>
        <dbReference type="Proteomes" id="UP001139353"/>
    </source>
</evidence>
<proteinExistence type="predicted"/>
<evidence type="ECO:0000313" key="3">
    <source>
        <dbReference type="EMBL" id="MCK9686035.1"/>
    </source>
</evidence>
<dbReference type="InterPro" id="IPR036282">
    <property type="entry name" value="Glutathione-S-Trfase_C_sf"/>
</dbReference>
<name>A0A9X1YJI8_9BURK</name>
<dbReference type="InterPro" id="IPR012336">
    <property type="entry name" value="Thioredoxin-like_fold"/>
</dbReference>
<feature type="domain" description="Metaxin glutathione S-transferase" evidence="1">
    <location>
        <begin position="181"/>
        <end position="238"/>
    </location>
</feature>
<gene>
    <name evidence="3" type="ORF">LPC04_09980</name>
</gene>
<dbReference type="InterPro" id="IPR040079">
    <property type="entry name" value="Glutathione_S-Trfase"/>
</dbReference>
<dbReference type="InterPro" id="IPR033468">
    <property type="entry name" value="Metaxin_GST"/>
</dbReference>
<dbReference type="SFLD" id="SFLDG01180">
    <property type="entry name" value="SUF1"/>
    <property type="match status" value="1"/>
</dbReference>
<dbReference type="Gene3D" id="3.40.30.10">
    <property type="entry name" value="Glutaredoxin"/>
    <property type="match status" value="1"/>
</dbReference>
<organism evidence="3 4">
    <name type="scientific">Scleromatobacter humisilvae</name>
    <dbReference type="NCBI Taxonomy" id="2897159"/>
    <lineage>
        <taxon>Bacteria</taxon>
        <taxon>Pseudomonadati</taxon>
        <taxon>Pseudomonadota</taxon>
        <taxon>Betaproteobacteria</taxon>
        <taxon>Burkholderiales</taxon>
        <taxon>Sphaerotilaceae</taxon>
        <taxon>Scleromatobacter</taxon>
    </lineage>
</organism>
<protein>
    <submittedName>
        <fullName evidence="3">Glutathione S-transferase family protein</fullName>
    </submittedName>
</protein>
<dbReference type="CDD" id="cd03193">
    <property type="entry name" value="GST_C_Metaxin"/>
    <property type="match status" value="1"/>
</dbReference>
<keyword evidence="4" id="KW-1185">Reference proteome</keyword>
<dbReference type="SFLD" id="SFLDG01200">
    <property type="entry name" value="SUF1.1"/>
    <property type="match status" value="1"/>
</dbReference>
<dbReference type="Pfam" id="PF17172">
    <property type="entry name" value="GST_N_4"/>
    <property type="match status" value="1"/>
</dbReference>
<evidence type="ECO:0000259" key="2">
    <source>
        <dbReference type="Pfam" id="PF17172"/>
    </source>
</evidence>